<dbReference type="Gene3D" id="1.25.40.10">
    <property type="entry name" value="Tetratricopeptide repeat domain"/>
    <property type="match status" value="2"/>
</dbReference>
<evidence type="ECO:0000313" key="1">
    <source>
        <dbReference type="EMBL" id="PSN67464.1"/>
    </source>
</evidence>
<dbReference type="InterPro" id="IPR011990">
    <property type="entry name" value="TPR-like_helical_dom_sf"/>
</dbReference>
<accession>A0A2T2NPX2</accession>
<dbReference type="EMBL" id="KZ678135">
    <property type="protein sequence ID" value="PSN67464.1"/>
    <property type="molecule type" value="Genomic_DNA"/>
</dbReference>
<protein>
    <recommendedName>
        <fullName evidence="3">TPR-like protein</fullName>
    </recommendedName>
</protein>
<dbReference type="Pfam" id="PF13432">
    <property type="entry name" value="TPR_16"/>
    <property type="match status" value="1"/>
</dbReference>
<evidence type="ECO:0000313" key="2">
    <source>
        <dbReference type="Proteomes" id="UP000240883"/>
    </source>
</evidence>
<dbReference type="Proteomes" id="UP000240883">
    <property type="component" value="Unassembled WGS sequence"/>
</dbReference>
<keyword evidence="2" id="KW-1185">Reference proteome</keyword>
<organism evidence="1 2">
    <name type="scientific">Corynespora cassiicola Philippines</name>
    <dbReference type="NCBI Taxonomy" id="1448308"/>
    <lineage>
        <taxon>Eukaryota</taxon>
        <taxon>Fungi</taxon>
        <taxon>Dikarya</taxon>
        <taxon>Ascomycota</taxon>
        <taxon>Pezizomycotina</taxon>
        <taxon>Dothideomycetes</taxon>
        <taxon>Pleosporomycetidae</taxon>
        <taxon>Pleosporales</taxon>
        <taxon>Corynesporascaceae</taxon>
        <taxon>Corynespora</taxon>
    </lineage>
</organism>
<evidence type="ECO:0008006" key="3">
    <source>
        <dbReference type="Google" id="ProtNLM"/>
    </source>
</evidence>
<sequence length="152" mass="17952">MLGRTLYGQKRYSEALDVYIIAVSESSQNPEDRTVLLHIKYDMAITLQQLNNMHEAEEILRDLGQQDRETSELVFYTPEKIKYRLARCLFEQEKYLQAEEILRELEKKFTVTRGLEGHLTHKINFWLAQSLFEQGRFDEAQDIFQGEVCTND</sequence>
<dbReference type="AlphaFoldDB" id="A0A2T2NPX2"/>
<name>A0A2T2NPX2_CORCC</name>
<dbReference type="OrthoDB" id="4358462at2759"/>
<gene>
    <name evidence="1" type="ORF">BS50DRAFT_392524</name>
</gene>
<dbReference type="SUPFAM" id="SSF48452">
    <property type="entry name" value="TPR-like"/>
    <property type="match status" value="1"/>
</dbReference>
<proteinExistence type="predicted"/>
<reference evidence="1 2" key="1">
    <citation type="journal article" date="2018" name="Front. Microbiol.">
        <title>Genome-Wide Analysis of Corynespora cassiicola Leaf Fall Disease Putative Effectors.</title>
        <authorList>
            <person name="Lopez D."/>
            <person name="Ribeiro S."/>
            <person name="Label P."/>
            <person name="Fumanal B."/>
            <person name="Venisse J.S."/>
            <person name="Kohler A."/>
            <person name="de Oliveira R.R."/>
            <person name="Labutti K."/>
            <person name="Lipzen A."/>
            <person name="Lail K."/>
            <person name="Bauer D."/>
            <person name="Ohm R.A."/>
            <person name="Barry K.W."/>
            <person name="Spatafora J."/>
            <person name="Grigoriev I.V."/>
            <person name="Martin F.M."/>
            <person name="Pujade-Renaud V."/>
        </authorList>
    </citation>
    <scope>NUCLEOTIDE SEQUENCE [LARGE SCALE GENOMIC DNA]</scope>
    <source>
        <strain evidence="1 2">Philippines</strain>
    </source>
</reference>